<dbReference type="InterPro" id="IPR023115">
    <property type="entry name" value="TIF_IF2_dom3"/>
</dbReference>
<dbReference type="SUPFAM" id="SSF52156">
    <property type="entry name" value="Initiation factor IF2/eIF5b, domain 3"/>
    <property type="match status" value="1"/>
</dbReference>
<dbReference type="InterPro" id="IPR027417">
    <property type="entry name" value="P-loop_NTPase"/>
</dbReference>
<keyword evidence="4 8" id="KW-0547">Nucleotide-binding</keyword>
<dbReference type="SUPFAM" id="SSF50447">
    <property type="entry name" value="Translation proteins"/>
    <property type="match status" value="2"/>
</dbReference>
<feature type="compositionally biased region" description="Low complexity" evidence="10">
    <location>
        <begin position="130"/>
        <end position="174"/>
    </location>
</feature>
<evidence type="ECO:0000256" key="2">
    <source>
        <dbReference type="ARBA" id="ARBA00020675"/>
    </source>
</evidence>
<evidence type="ECO:0000256" key="6">
    <source>
        <dbReference type="ARBA" id="ARBA00023134"/>
    </source>
</evidence>
<dbReference type="NCBIfam" id="TIGR00487">
    <property type="entry name" value="IF-2"/>
    <property type="match status" value="1"/>
</dbReference>
<organism evidence="12 13">
    <name type="scientific">Streptomyces hyderabadensis</name>
    <dbReference type="NCBI Taxonomy" id="598549"/>
    <lineage>
        <taxon>Bacteria</taxon>
        <taxon>Bacillati</taxon>
        <taxon>Actinomycetota</taxon>
        <taxon>Actinomycetes</taxon>
        <taxon>Kitasatosporales</taxon>
        <taxon>Streptomycetaceae</taxon>
        <taxon>Streptomyces</taxon>
    </lineage>
</organism>
<dbReference type="InterPro" id="IPR053905">
    <property type="entry name" value="EF-G-like_DII"/>
</dbReference>
<dbReference type="PRINTS" id="PR00315">
    <property type="entry name" value="ELONGATNFCT"/>
</dbReference>
<dbReference type="RefSeq" id="WP_226027554.1">
    <property type="nucleotide sequence ID" value="NZ_BAABIV010000004.1"/>
</dbReference>
<dbReference type="Pfam" id="PF00009">
    <property type="entry name" value="GTP_EFTU"/>
    <property type="match status" value="1"/>
</dbReference>
<dbReference type="Gene3D" id="3.40.50.10050">
    <property type="entry name" value="Translation initiation factor IF- 2, domain 3"/>
    <property type="match status" value="1"/>
</dbReference>
<feature type="binding site" evidence="8">
    <location>
        <begin position="621"/>
        <end position="624"/>
    </location>
    <ligand>
        <name>GTP</name>
        <dbReference type="ChEBI" id="CHEBI:37565"/>
    </ligand>
</feature>
<proteinExistence type="inferred from homology"/>
<evidence type="ECO:0000256" key="1">
    <source>
        <dbReference type="ARBA" id="ARBA00007733"/>
    </source>
</evidence>
<keyword evidence="8" id="KW-0963">Cytoplasm</keyword>
<feature type="compositionally biased region" description="Low complexity" evidence="10">
    <location>
        <begin position="93"/>
        <end position="102"/>
    </location>
</feature>
<feature type="region of interest" description="Disordered" evidence="10">
    <location>
        <begin position="49"/>
        <end position="414"/>
    </location>
</feature>
<keyword evidence="3 8" id="KW-0396">Initiation factor</keyword>
<evidence type="ECO:0000313" key="13">
    <source>
        <dbReference type="Proteomes" id="UP001500610"/>
    </source>
</evidence>
<feature type="binding site" evidence="8">
    <location>
        <begin position="567"/>
        <end position="571"/>
    </location>
    <ligand>
        <name>GTP</name>
        <dbReference type="ChEBI" id="CHEBI:37565"/>
    </ligand>
</feature>
<dbReference type="PROSITE" id="PS51722">
    <property type="entry name" value="G_TR_2"/>
    <property type="match status" value="1"/>
</dbReference>
<dbReference type="Gene3D" id="1.10.10.2480">
    <property type="match status" value="1"/>
</dbReference>
<evidence type="ECO:0000256" key="8">
    <source>
        <dbReference type="HAMAP-Rule" id="MF_00100"/>
    </source>
</evidence>
<evidence type="ECO:0000256" key="3">
    <source>
        <dbReference type="ARBA" id="ARBA00022540"/>
    </source>
</evidence>
<dbReference type="InterPro" id="IPR036925">
    <property type="entry name" value="TIF_IF2_dom3_sf"/>
</dbReference>
<dbReference type="Proteomes" id="UP001500610">
    <property type="component" value="Unassembled WGS sequence"/>
</dbReference>
<comment type="function">
    <text evidence="7 8 9">One of the essential components for the initiation of protein synthesis. Protects formylmethionyl-tRNA from spontaneous hydrolysis and promotes its binding to the 30S ribosomal subunits. Also involved in the hydrolysis of GTP during the formation of the 70S ribosomal complex.</text>
</comment>
<dbReference type="InterPro" id="IPR006847">
    <property type="entry name" value="IF2_N"/>
</dbReference>
<feature type="binding site" evidence="8">
    <location>
        <begin position="517"/>
        <end position="524"/>
    </location>
    <ligand>
        <name>GTP</name>
        <dbReference type="ChEBI" id="CHEBI:37565"/>
    </ligand>
</feature>
<sequence>MAKVRVYELAKEFGVESKVVMAKLQELGEFVRSASSTIEAPVVRKLTDAFQQGGGNGRSAGRPAAPKKAAPRPSAPSPAQAARPAAPRPAAPKPAAAQQPAAPSAPAPAPSQGPRPTPGPKPAPRPAPAAPEFTAPPASPAASAPAPSGPKPGARPGAPKPGGARPSGPGQDRGQQGGQGRPGGQRPGAPAQRPGGRPGGPRPGNNPFTSGGNAGMARPAAPRPQGGPRPGGPGAPGAGPRPQGPGGQGGGPRPQAPGGNRPSPGSMPRPQGGGAGPRPGGGPRPNPGMMPQRPAAGPRPGPGGGGRGPGGAGRPGGGRPGGGGGFAGRPGGGGGRPGGGGGFAGRPGGGGGFGGGGGRPGFGGRPGGPGGRGGTQGAFGRPGGPARRGRKSKRQRRQEYEAMQAPSVGGVMLPRGNGETIRLSRGASLTDFAEKINANPASLVAVMMNLGEMVTATQSVSDETLQLLADEMNYTVQIVSPEEEDRELLESFDLEFGEDEGSEEDLVVRPPVVTVMGHVDHGKTRLLDAIRKTNVIAGEAGGITQHIGAYQVATEVNDEERKITFIDTPGHEAFTAMRARGARSTDIAILVVAANDGVMPQTVEALNHAKAAEVPIVVAVNKIDVEGADPTKVRGQLTEYGLVAEEYGGDTMFVDISAKQGLHIDSLLEAVVLTADASLDLRANPNQDAQGISIESRLDRGRGAVATVLVQRGTLRVGDTMVVGDAYGRVRAMLDDNGNNVAEAGPSTPVQVLGLTNVPGAGDNFIVVEEDRTARQIAEKRAARERNAAFAKRTRRVSLEDLDKVLKAGEVQQLNLIIKGDASGSVEALESSLLQLDVGEEVDIRVLHRGVGAVTESDIDLAMGSDAIVIGFNVRAAGRAAQMAEREGVDVRYYSVIYQAIEEIEAALKGMLKPEYEEVELGTAEIREVFRSSKLGNIAGVLIRSGEVKRNTKARLLRDGKVIAENLNIEGLRRFKDDVTEIREGFEGGINLGNFNDIKVDDVIATYEMREKPRV</sequence>
<dbReference type="CDD" id="cd03692">
    <property type="entry name" value="mtIF2_IVc"/>
    <property type="match status" value="1"/>
</dbReference>
<dbReference type="CDD" id="cd01887">
    <property type="entry name" value="IF2_eIF5B"/>
    <property type="match status" value="1"/>
</dbReference>
<feature type="compositionally biased region" description="Low complexity" evidence="10">
    <location>
        <begin position="289"/>
        <end position="298"/>
    </location>
</feature>
<evidence type="ECO:0000313" key="12">
    <source>
        <dbReference type="EMBL" id="GAA4978689.1"/>
    </source>
</evidence>
<dbReference type="PROSITE" id="PS01176">
    <property type="entry name" value="IF2"/>
    <property type="match status" value="1"/>
</dbReference>
<feature type="compositionally biased region" description="Pro residues" evidence="10">
    <location>
        <begin position="103"/>
        <end position="129"/>
    </location>
</feature>
<keyword evidence="6 8" id="KW-0342">GTP-binding</keyword>
<comment type="caution">
    <text evidence="8">Lacks conserved residue(s) required for the propagation of feature annotation.</text>
</comment>
<feature type="compositionally biased region" description="Gly residues" evidence="10">
    <location>
        <begin position="175"/>
        <end position="186"/>
    </location>
</feature>
<protein>
    <recommendedName>
        <fullName evidence="2 8">Translation initiation factor IF-2</fullName>
    </recommendedName>
</protein>
<dbReference type="InterPro" id="IPR000178">
    <property type="entry name" value="TF_IF2_bacterial-like"/>
</dbReference>
<reference evidence="13" key="1">
    <citation type="journal article" date="2019" name="Int. J. Syst. Evol. Microbiol.">
        <title>The Global Catalogue of Microorganisms (GCM) 10K type strain sequencing project: providing services to taxonomists for standard genome sequencing and annotation.</title>
        <authorList>
            <consortium name="The Broad Institute Genomics Platform"/>
            <consortium name="The Broad Institute Genome Sequencing Center for Infectious Disease"/>
            <person name="Wu L."/>
            <person name="Ma J."/>
        </authorList>
    </citation>
    <scope>NUCLEOTIDE SEQUENCE [LARGE SCALE GENOMIC DNA]</scope>
    <source>
        <strain evidence="13">JCM 17657</strain>
    </source>
</reference>
<dbReference type="InterPro" id="IPR015760">
    <property type="entry name" value="TIF_IF2"/>
</dbReference>
<evidence type="ECO:0000256" key="9">
    <source>
        <dbReference type="RuleBase" id="RU000644"/>
    </source>
</evidence>
<dbReference type="InterPro" id="IPR009000">
    <property type="entry name" value="Transl_B-barrel_sf"/>
</dbReference>
<comment type="subcellular location">
    <subcellularLocation>
        <location evidence="8">Cytoplasm</location>
    </subcellularLocation>
</comment>
<dbReference type="HAMAP" id="MF_00100_B">
    <property type="entry name" value="IF_2_B"/>
    <property type="match status" value="1"/>
</dbReference>
<evidence type="ECO:0000259" key="11">
    <source>
        <dbReference type="PROSITE" id="PS51722"/>
    </source>
</evidence>
<feature type="compositionally biased region" description="Basic residues" evidence="10">
    <location>
        <begin position="387"/>
        <end position="396"/>
    </location>
</feature>
<feature type="compositionally biased region" description="Low complexity" evidence="10">
    <location>
        <begin position="59"/>
        <end position="85"/>
    </location>
</feature>
<dbReference type="PANTHER" id="PTHR43381">
    <property type="entry name" value="TRANSLATION INITIATION FACTOR IF-2-RELATED"/>
    <property type="match status" value="1"/>
</dbReference>
<dbReference type="InterPro" id="IPR000795">
    <property type="entry name" value="T_Tr_GTP-bd_dom"/>
</dbReference>
<dbReference type="NCBIfam" id="TIGR00231">
    <property type="entry name" value="small_GTP"/>
    <property type="match status" value="1"/>
</dbReference>
<name>A0ABP9HUL8_9ACTN</name>
<dbReference type="Pfam" id="PF04760">
    <property type="entry name" value="IF2_N"/>
    <property type="match status" value="2"/>
</dbReference>
<dbReference type="InterPro" id="IPR005225">
    <property type="entry name" value="Small_GTP-bd"/>
</dbReference>
<accession>A0ABP9HUL8</accession>
<dbReference type="PANTHER" id="PTHR43381:SF5">
    <property type="entry name" value="TR-TYPE G DOMAIN-CONTAINING PROTEIN"/>
    <property type="match status" value="1"/>
</dbReference>
<comment type="similarity">
    <text evidence="1 8 9">Belongs to the TRAFAC class translation factor GTPase superfamily. Classic translation factor GTPase family. IF-2 subfamily.</text>
</comment>
<evidence type="ECO:0000256" key="4">
    <source>
        <dbReference type="ARBA" id="ARBA00022741"/>
    </source>
</evidence>
<dbReference type="Pfam" id="PF22042">
    <property type="entry name" value="EF-G_D2"/>
    <property type="match status" value="1"/>
</dbReference>
<feature type="compositionally biased region" description="Gly residues" evidence="10">
    <location>
        <begin position="302"/>
        <end position="383"/>
    </location>
</feature>
<dbReference type="SUPFAM" id="SSF52540">
    <property type="entry name" value="P-loop containing nucleoside triphosphate hydrolases"/>
    <property type="match status" value="1"/>
</dbReference>
<keyword evidence="5 8" id="KW-0648">Protein biosynthesis</keyword>
<dbReference type="Gene3D" id="3.40.50.300">
    <property type="entry name" value="P-loop containing nucleotide triphosphate hydrolases"/>
    <property type="match status" value="1"/>
</dbReference>
<evidence type="ECO:0000256" key="10">
    <source>
        <dbReference type="SAM" id="MobiDB-lite"/>
    </source>
</evidence>
<dbReference type="CDD" id="cd03702">
    <property type="entry name" value="IF2_mtIF2_II"/>
    <property type="match status" value="1"/>
</dbReference>
<evidence type="ECO:0000256" key="7">
    <source>
        <dbReference type="ARBA" id="ARBA00025162"/>
    </source>
</evidence>
<feature type="compositionally biased region" description="Pro residues" evidence="10">
    <location>
        <begin position="221"/>
        <end position="233"/>
    </location>
</feature>
<dbReference type="Gene3D" id="2.40.30.10">
    <property type="entry name" value="Translation factors"/>
    <property type="match status" value="2"/>
</dbReference>
<feature type="domain" description="Tr-type G" evidence="11">
    <location>
        <begin position="508"/>
        <end position="680"/>
    </location>
</feature>
<gene>
    <name evidence="8" type="primary">infB</name>
    <name evidence="12" type="ORF">GCM10023257_15370</name>
</gene>
<dbReference type="Pfam" id="PF11987">
    <property type="entry name" value="IF-2"/>
    <property type="match status" value="1"/>
</dbReference>
<evidence type="ECO:0000256" key="5">
    <source>
        <dbReference type="ARBA" id="ARBA00022917"/>
    </source>
</evidence>
<comment type="caution">
    <text evidence="12">The sequence shown here is derived from an EMBL/GenBank/DDBJ whole genome shotgun (WGS) entry which is preliminary data.</text>
</comment>
<keyword evidence="13" id="KW-1185">Reference proteome</keyword>
<dbReference type="EMBL" id="BAABIV010000004">
    <property type="protein sequence ID" value="GAA4978689.1"/>
    <property type="molecule type" value="Genomic_DNA"/>
</dbReference>
<dbReference type="InterPro" id="IPR044145">
    <property type="entry name" value="IF2_II"/>
</dbReference>